<evidence type="ECO:0000313" key="1">
    <source>
        <dbReference type="EMBL" id="MBP3192059.1"/>
    </source>
</evidence>
<dbReference type="EMBL" id="JAFIDN010000003">
    <property type="protein sequence ID" value="MBP3192059.1"/>
    <property type="molecule type" value="Genomic_DNA"/>
</dbReference>
<accession>A0A8J7RQH6</accession>
<organism evidence="1 2">
    <name type="scientific">Natronogracilivirga saccharolytica</name>
    <dbReference type="NCBI Taxonomy" id="2812953"/>
    <lineage>
        <taxon>Bacteria</taxon>
        <taxon>Pseudomonadati</taxon>
        <taxon>Balneolota</taxon>
        <taxon>Balneolia</taxon>
        <taxon>Balneolales</taxon>
        <taxon>Cyclonatronaceae</taxon>
        <taxon>Natronogracilivirga</taxon>
    </lineage>
</organism>
<dbReference type="AlphaFoldDB" id="A0A8J7RQH6"/>
<dbReference type="SUPFAM" id="SSF48371">
    <property type="entry name" value="ARM repeat"/>
    <property type="match status" value="1"/>
</dbReference>
<name>A0A8J7RQH6_9BACT</name>
<keyword evidence="2" id="KW-1185">Reference proteome</keyword>
<gene>
    <name evidence="1" type="ORF">NATSA_05230</name>
</gene>
<dbReference type="PANTHER" id="PTHR34070:SF1">
    <property type="entry name" value="DNA ALKYLATION REPAIR PROTEIN"/>
    <property type="match status" value="1"/>
</dbReference>
<dbReference type="InterPro" id="IPR014825">
    <property type="entry name" value="DNA_alkylation"/>
</dbReference>
<dbReference type="CDD" id="cd06561">
    <property type="entry name" value="AlkD_like"/>
    <property type="match status" value="1"/>
</dbReference>
<dbReference type="Pfam" id="PF08713">
    <property type="entry name" value="DNA_alkylation"/>
    <property type="match status" value="1"/>
</dbReference>
<sequence length="233" mass="27261">MLKSLQLALREHASESDTRQLSCYFKTGPGEYGEGDRFIGVRVPVVRKIARKYQKSASLSDVQELLTSPVHEERLLALIILIHKYNGAPEHIRESIYAMYLNHTRYINNWDLVDTSAEHIVGAHLYNRPRQPLYELAASDSLWDRRIAIMATFHFIKKNEFGDTLKIAEMLVADTEVLIHKAVGWMLRETGKRDRPAEEEFLKKHRLRMPRTMLRYAIEKFPEDLRQWYLHGS</sequence>
<protein>
    <submittedName>
        <fullName evidence="1">DNA alkylation repair protein</fullName>
    </submittedName>
</protein>
<proteinExistence type="predicted"/>
<dbReference type="PANTHER" id="PTHR34070">
    <property type="entry name" value="ARMADILLO-TYPE FOLD"/>
    <property type="match status" value="1"/>
</dbReference>
<dbReference type="Proteomes" id="UP000673975">
    <property type="component" value="Unassembled WGS sequence"/>
</dbReference>
<dbReference type="InterPro" id="IPR016024">
    <property type="entry name" value="ARM-type_fold"/>
</dbReference>
<dbReference type="Gene3D" id="1.25.10.90">
    <property type="match status" value="1"/>
</dbReference>
<evidence type="ECO:0000313" key="2">
    <source>
        <dbReference type="Proteomes" id="UP000673975"/>
    </source>
</evidence>
<reference evidence="1" key="1">
    <citation type="submission" date="2021-02" db="EMBL/GenBank/DDBJ databases">
        <title>Natronogracilivirga saccharolytica gen. nov. sp. nov. a new anaerobic, haloalkiliphilic carbohydrate-fermenting bacterium from soda lake and proposing of Cyclonatronumiaceae fam. nov. in the phylum Balneolaeota.</title>
        <authorList>
            <person name="Zhilina T.N."/>
            <person name="Sorokin D.Y."/>
            <person name="Zavarzina D.G."/>
            <person name="Toshchakov S.V."/>
            <person name="Kublanov I.V."/>
        </authorList>
    </citation>
    <scope>NUCLEOTIDE SEQUENCE</scope>
    <source>
        <strain evidence="1">Z-1702</strain>
    </source>
</reference>
<dbReference type="RefSeq" id="WP_210510954.1">
    <property type="nucleotide sequence ID" value="NZ_JAFIDN010000003.1"/>
</dbReference>
<comment type="caution">
    <text evidence="1">The sequence shown here is derived from an EMBL/GenBank/DDBJ whole genome shotgun (WGS) entry which is preliminary data.</text>
</comment>